<dbReference type="PANTHER" id="PTHR12592:SF0">
    <property type="entry name" value="ATP-DEPENDENT (S)-NAD(P)H-HYDRATE DEHYDRATASE"/>
    <property type="match status" value="1"/>
</dbReference>
<dbReference type="HAMAP" id="MF_01965">
    <property type="entry name" value="NADHX_dehydratase"/>
    <property type="match status" value="1"/>
</dbReference>
<dbReference type="GO" id="GO:0046872">
    <property type="term" value="F:metal ion binding"/>
    <property type="evidence" value="ECO:0007669"/>
    <property type="project" value="UniProtKB-UniRule"/>
</dbReference>
<dbReference type="CDD" id="cd01171">
    <property type="entry name" value="YXKO-related"/>
    <property type="match status" value="1"/>
</dbReference>
<evidence type="ECO:0000256" key="1">
    <source>
        <dbReference type="ARBA" id="ARBA00000013"/>
    </source>
</evidence>
<comment type="similarity">
    <text evidence="3 19">In the N-terminal section; belongs to the NnrE/AIBP family.</text>
</comment>
<keyword evidence="11 18" id="KW-0413">Isomerase</keyword>
<keyword evidence="13" id="KW-0511">Multifunctional enzyme</keyword>
<dbReference type="GO" id="GO:0046496">
    <property type="term" value="P:nicotinamide nucleotide metabolic process"/>
    <property type="evidence" value="ECO:0007669"/>
    <property type="project" value="UniProtKB-UniRule"/>
</dbReference>
<evidence type="ECO:0000256" key="4">
    <source>
        <dbReference type="ARBA" id="ARBA00009524"/>
    </source>
</evidence>
<dbReference type="Proteomes" id="UP000461768">
    <property type="component" value="Unassembled WGS sequence"/>
</dbReference>
<reference evidence="22 23" key="2">
    <citation type="submission" date="2020-02" db="EMBL/GenBank/DDBJ databases">
        <title>Candidatus Galacturonibacter soehngenii shows hetero-acetogenic catabolism of galacturonic acid but lacks a canonical carbon monoxide dehydrogenase/acetyl-CoA synthase complex.</title>
        <authorList>
            <person name="Diender M."/>
            <person name="Stouten G.R."/>
            <person name="Petersen J.F."/>
            <person name="Nielsen P.H."/>
            <person name="Dueholm M.S."/>
            <person name="Pronk J.T."/>
            <person name="Van Loosdrecht M.C.M."/>
        </authorList>
    </citation>
    <scope>NUCLEOTIDE SEQUENCE [LARGE SCALE GENOMIC DNA]</scope>
    <source>
        <strain evidence="22">GalUA</strain>
    </source>
</reference>
<evidence type="ECO:0000256" key="3">
    <source>
        <dbReference type="ARBA" id="ARBA00006001"/>
    </source>
</evidence>
<dbReference type="PROSITE" id="PS51383">
    <property type="entry name" value="YJEF_C_3"/>
    <property type="match status" value="1"/>
</dbReference>
<evidence type="ECO:0000256" key="7">
    <source>
        <dbReference type="ARBA" id="ARBA00022840"/>
    </source>
</evidence>
<evidence type="ECO:0000256" key="16">
    <source>
        <dbReference type="ARBA" id="ARBA00049209"/>
    </source>
</evidence>
<evidence type="ECO:0000259" key="21">
    <source>
        <dbReference type="PROSITE" id="PS51385"/>
    </source>
</evidence>
<evidence type="ECO:0000256" key="14">
    <source>
        <dbReference type="ARBA" id="ARBA00025153"/>
    </source>
</evidence>
<dbReference type="InterPro" id="IPR000631">
    <property type="entry name" value="CARKD"/>
</dbReference>
<gene>
    <name evidence="18" type="primary">nnrE</name>
    <name evidence="17" type="synonym">nnrD</name>
    <name evidence="22" type="ORF">F7O84_05585</name>
</gene>
<evidence type="ECO:0000313" key="23">
    <source>
        <dbReference type="Proteomes" id="UP000461768"/>
    </source>
</evidence>
<feature type="binding site" evidence="18">
    <location>
        <begin position="124"/>
        <end position="130"/>
    </location>
    <ligand>
        <name>(6S)-NADPHX</name>
        <dbReference type="ChEBI" id="CHEBI:64076"/>
    </ligand>
</feature>
<comment type="subunit">
    <text evidence="17">Homotetramer.</text>
</comment>
<comment type="similarity">
    <text evidence="4 19">In the C-terminal section; belongs to the NnrD/CARKD family.</text>
</comment>
<sequence length="489" mass="52678">MEYILTSHEMKQLDLITIEEIGVPSAVLMEKAALGVIKALNNSIPSPERILIVCGTGNNGGDGIAIGRMLTLEGKQVRIVLIGDENQATVETKRQIAIAKKYNVKIYSTFDNSEYNVIIDALFGIGVSREIEGSYKEAIHYINEAKGFKVAVDIPSGISADTGKVMGSAVKADLTVAIAYKKLGHVLYPGASYCNKIIVCDIGVYGADKINAIVSYTKKDLNRLPKRVAYSNKGTYGKALIIAGSVNMAGAAYLAAYAAYKTGCGLVRIVTPQENREILQSLLPEAILSTYQTQNPDLEMIEDAISWADVINIGPGIGKSETAKRILKLVLQKRNCPLVIDADAINLMAMHQELWNETMKDVVMTPHLKEMSGICQTKIAKIKDNLIQTATKLASMHKLVCVLKDTRTIVAGDNQIYINQSGNNGMAKAGSGDILSGIITGLLAQHMEIFEGAALGVYIHGLSGDKAAQKMGQYGILARDIADSISNVI</sequence>
<dbReference type="SUPFAM" id="SSF64153">
    <property type="entry name" value="YjeF N-terminal domain-like"/>
    <property type="match status" value="1"/>
</dbReference>
<dbReference type="InterPro" id="IPR029056">
    <property type="entry name" value="Ribokinase-like"/>
</dbReference>
<dbReference type="NCBIfam" id="TIGR00196">
    <property type="entry name" value="yjeF_cterm"/>
    <property type="match status" value="1"/>
</dbReference>
<name>A0A7V7QME2_9FIRM</name>
<dbReference type="GO" id="GO:0110051">
    <property type="term" value="P:metabolite repair"/>
    <property type="evidence" value="ECO:0007669"/>
    <property type="project" value="TreeGrafter"/>
</dbReference>
<evidence type="ECO:0000313" key="22">
    <source>
        <dbReference type="EMBL" id="KAB1439857.1"/>
    </source>
</evidence>
<evidence type="ECO:0000256" key="15">
    <source>
        <dbReference type="ARBA" id="ARBA00048238"/>
    </source>
</evidence>
<dbReference type="HAMAP" id="MF_01966">
    <property type="entry name" value="NADHX_epimerase"/>
    <property type="match status" value="1"/>
</dbReference>
<keyword evidence="5 18" id="KW-0479">Metal-binding</keyword>
<comment type="catalytic activity">
    <reaction evidence="1 18 19">
        <text>(6R)-NADHX = (6S)-NADHX</text>
        <dbReference type="Rhea" id="RHEA:32215"/>
        <dbReference type="ChEBI" id="CHEBI:64074"/>
        <dbReference type="ChEBI" id="CHEBI:64075"/>
        <dbReference type="EC" id="5.1.99.6"/>
    </reaction>
</comment>
<evidence type="ECO:0000256" key="10">
    <source>
        <dbReference type="ARBA" id="ARBA00023027"/>
    </source>
</evidence>
<dbReference type="NCBIfam" id="TIGR00197">
    <property type="entry name" value="yjeF_nterm"/>
    <property type="match status" value="1"/>
</dbReference>
<feature type="binding site" evidence="17">
    <location>
        <position position="367"/>
    </location>
    <ligand>
        <name>(6S)-NADPHX</name>
        <dbReference type="ChEBI" id="CHEBI:64076"/>
    </ligand>
</feature>
<keyword evidence="8 17" id="KW-0521">NADP</keyword>
<evidence type="ECO:0000256" key="2">
    <source>
        <dbReference type="ARBA" id="ARBA00000909"/>
    </source>
</evidence>
<feature type="binding site" evidence="18">
    <location>
        <position position="59"/>
    </location>
    <ligand>
        <name>K(+)</name>
        <dbReference type="ChEBI" id="CHEBI:29103"/>
    </ligand>
</feature>
<keyword evidence="9 18" id="KW-0630">Potassium</keyword>
<comment type="cofactor">
    <cofactor evidence="18 19">
        <name>K(+)</name>
        <dbReference type="ChEBI" id="CHEBI:29103"/>
    </cofactor>
    <text evidence="18 19">Binds 1 potassium ion per subunit.</text>
</comment>
<feature type="domain" description="YjeF C-terminal" evidence="20">
    <location>
        <begin position="216"/>
        <end position="489"/>
    </location>
</feature>
<proteinExistence type="inferred from homology"/>
<evidence type="ECO:0000256" key="9">
    <source>
        <dbReference type="ARBA" id="ARBA00022958"/>
    </source>
</evidence>
<feature type="domain" description="YjeF N-terminal" evidence="21">
    <location>
        <begin position="10"/>
        <end position="210"/>
    </location>
</feature>
<comment type="caution">
    <text evidence="22">The sequence shown here is derived from an EMBL/GenBank/DDBJ whole genome shotgun (WGS) entry which is preliminary data.</text>
</comment>
<dbReference type="PANTHER" id="PTHR12592">
    <property type="entry name" value="ATP-DEPENDENT (S)-NAD(P)H-HYDRATE DEHYDRATASE FAMILY MEMBER"/>
    <property type="match status" value="1"/>
</dbReference>
<comment type="similarity">
    <text evidence="18">Belongs to the NnrE/AIBP family.</text>
</comment>
<feature type="binding site" evidence="17">
    <location>
        <position position="251"/>
    </location>
    <ligand>
        <name>(6S)-NADPHX</name>
        <dbReference type="ChEBI" id="CHEBI:64076"/>
    </ligand>
</feature>
<protein>
    <recommendedName>
        <fullName evidence="19">Bifunctional NAD(P)H-hydrate repair enzyme</fullName>
    </recommendedName>
    <alternativeName>
        <fullName evidence="19">Nicotinamide nucleotide repair protein</fullName>
    </alternativeName>
    <domain>
        <recommendedName>
            <fullName evidence="19">ADP-dependent (S)-NAD(P)H-hydrate dehydratase</fullName>
            <ecNumber evidence="19">4.2.1.136</ecNumber>
        </recommendedName>
        <alternativeName>
            <fullName evidence="19">ADP-dependent NAD(P)HX dehydratase</fullName>
        </alternativeName>
    </domain>
    <domain>
        <recommendedName>
            <fullName evidence="19">NAD(P)H-hydrate epimerase</fullName>
            <ecNumber evidence="19">5.1.99.6</ecNumber>
        </recommendedName>
    </domain>
</protein>
<evidence type="ECO:0000256" key="17">
    <source>
        <dbReference type="HAMAP-Rule" id="MF_01965"/>
    </source>
</evidence>
<dbReference type="Gene3D" id="3.40.1190.20">
    <property type="match status" value="1"/>
</dbReference>
<comment type="function">
    <text evidence="18">Catalyzes the epimerization of the S- and R-forms of NAD(P)HX, a damaged form of NAD(P)H that is a result of enzymatic or heat-dependent hydration. This is a prerequisite for the S-specific NAD(P)H-hydrate dehydratase to allow the repair of both epimers of NAD(P)HX.</text>
</comment>
<dbReference type="OrthoDB" id="9806925at2"/>
<evidence type="ECO:0000256" key="6">
    <source>
        <dbReference type="ARBA" id="ARBA00022741"/>
    </source>
</evidence>
<comment type="cofactor">
    <cofactor evidence="17">
        <name>Mg(2+)</name>
        <dbReference type="ChEBI" id="CHEBI:18420"/>
    </cofactor>
</comment>
<comment type="catalytic activity">
    <reaction evidence="2 18 19">
        <text>(6R)-NADPHX = (6S)-NADPHX</text>
        <dbReference type="Rhea" id="RHEA:32227"/>
        <dbReference type="ChEBI" id="CHEBI:64076"/>
        <dbReference type="ChEBI" id="CHEBI:64077"/>
        <dbReference type="EC" id="5.1.99.6"/>
    </reaction>
</comment>
<comment type="function">
    <text evidence="14 19">Bifunctional enzyme that catalyzes the epimerization of the S- and R-forms of NAD(P)HX and the dehydration of the S-form of NAD(P)HX at the expense of ADP, which is converted to AMP. This allows the repair of both epimers of NAD(P)HX, a damaged form of NAD(P)H that is a result of enzymatic or heat-dependent hydration.</text>
</comment>
<evidence type="ECO:0000256" key="11">
    <source>
        <dbReference type="ARBA" id="ARBA00023235"/>
    </source>
</evidence>
<dbReference type="Pfam" id="PF03853">
    <property type="entry name" value="YjeF_N"/>
    <property type="match status" value="1"/>
</dbReference>
<dbReference type="GO" id="GO:0052855">
    <property type="term" value="F:ADP-dependent NAD(P)H-hydrate dehydratase activity"/>
    <property type="evidence" value="ECO:0007669"/>
    <property type="project" value="UniProtKB-UniRule"/>
</dbReference>
<evidence type="ECO:0000256" key="8">
    <source>
        <dbReference type="ARBA" id="ARBA00022857"/>
    </source>
</evidence>
<dbReference type="GO" id="GO:0005524">
    <property type="term" value="F:ATP binding"/>
    <property type="evidence" value="ECO:0007669"/>
    <property type="project" value="UniProtKB-UniRule"/>
</dbReference>
<dbReference type="InterPro" id="IPR030677">
    <property type="entry name" value="Nnr"/>
</dbReference>
<feature type="binding site" evidence="17">
    <location>
        <position position="316"/>
    </location>
    <ligand>
        <name>(6S)-NADPHX</name>
        <dbReference type="ChEBI" id="CHEBI:64076"/>
    </ligand>
</feature>
<dbReference type="AlphaFoldDB" id="A0A7V7QME2"/>
<dbReference type="RefSeq" id="WP_151142811.1">
    <property type="nucleotide sequence ID" value="NZ_WAGX01000004.1"/>
</dbReference>
<dbReference type="InterPro" id="IPR004443">
    <property type="entry name" value="YjeF_N_dom"/>
</dbReference>
<dbReference type="PROSITE" id="PS51385">
    <property type="entry name" value="YJEF_N"/>
    <property type="match status" value="1"/>
</dbReference>
<comment type="catalytic activity">
    <reaction evidence="15 17 19">
        <text>(6S)-NADHX + ADP = AMP + phosphate + NADH + H(+)</text>
        <dbReference type="Rhea" id="RHEA:32223"/>
        <dbReference type="ChEBI" id="CHEBI:15378"/>
        <dbReference type="ChEBI" id="CHEBI:43474"/>
        <dbReference type="ChEBI" id="CHEBI:57945"/>
        <dbReference type="ChEBI" id="CHEBI:64074"/>
        <dbReference type="ChEBI" id="CHEBI:456215"/>
        <dbReference type="ChEBI" id="CHEBI:456216"/>
        <dbReference type="EC" id="4.2.1.136"/>
    </reaction>
</comment>
<dbReference type="EC" id="4.2.1.136" evidence="19"/>
<feature type="binding site" evidence="17">
    <location>
        <position position="433"/>
    </location>
    <ligand>
        <name>(6S)-NADPHX</name>
        <dbReference type="ChEBI" id="CHEBI:64076"/>
    </ligand>
</feature>
<evidence type="ECO:0000256" key="13">
    <source>
        <dbReference type="ARBA" id="ARBA00023268"/>
    </source>
</evidence>
<feature type="binding site" evidence="18">
    <location>
        <position position="135"/>
    </location>
    <ligand>
        <name>(6S)-NADPHX</name>
        <dbReference type="ChEBI" id="CHEBI:64076"/>
    </ligand>
</feature>
<evidence type="ECO:0000256" key="18">
    <source>
        <dbReference type="HAMAP-Rule" id="MF_01966"/>
    </source>
</evidence>
<dbReference type="PIRSF" id="PIRSF017184">
    <property type="entry name" value="Nnr"/>
    <property type="match status" value="1"/>
</dbReference>
<feature type="binding site" evidence="18">
    <location>
        <position position="120"/>
    </location>
    <ligand>
        <name>K(+)</name>
        <dbReference type="ChEBI" id="CHEBI:29103"/>
    </ligand>
</feature>
<keyword evidence="23" id="KW-1185">Reference proteome</keyword>
<dbReference type="EMBL" id="WAGX01000004">
    <property type="protein sequence ID" value="KAB1439857.1"/>
    <property type="molecule type" value="Genomic_DNA"/>
</dbReference>
<feature type="binding site" evidence="17">
    <location>
        <position position="432"/>
    </location>
    <ligand>
        <name>AMP</name>
        <dbReference type="ChEBI" id="CHEBI:456215"/>
    </ligand>
</feature>
<comment type="catalytic activity">
    <reaction evidence="16 17 19">
        <text>(6S)-NADPHX + ADP = AMP + phosphate + NADPH + H(+)</text>
        <dbReference type="Rhea" id="RHEA:32235"/>
        <dbReference type="ChEBI" id="CHEBI:15378"/>
        <dbReference type="ChEBI" id="CHEBI:43474"/>
        <dbReference type="ChEBI" id="CHEBI:57783"/>
        <dbReference type="ChEBI" id="CHEBI:64076"/>
        <dbReference type="ChEBI" id="CHEBI:456215"/>
        <dbReference type="ChEBI" id="CHEBI:456216"/>
        <dbReference type="EC" id="4.2.1.136"/>
    </reaction>
</comment>
<keyword evidence="12 17" id="KW-0456">Lyase</keyword>
<dbReference type="EC" id="5.1.99.6" evidence="19"/>
<feature type="binding site" evidence="18">
    <location>
        <position position="153"/>
    </location>
    <ligand>
        <name>(6S)-NADPHX</name>
        <dbReference type="ChEBI" id="CHEBI:64076"/>
    </ligand>
</feature>
<keyword evidence="10 17" id="KW-0520">NAD</keyword>
<keyword evidence="6 17" id="KW-0547">Nucleotide-binding</keyword>
<feature type="binding site" evidence="18">
    <location>
        <begin position="58"/>
        <end position="62"/>
    </location>
    <ligand>
        <name>(6S)-NADPHX</name>
        <dbReference type="ChEBI" id="CHEBI:64076"/>
    </ligand>
</feature>
<evidence type="ECO:0000256" key="19">
    <source>
        <dbReference type="PIRNR" id="PIRNR017184"/>
    </source>
</evidence>
<feature type="binding site" evidence="18">
    <location>
        <position position="156"/>
    </location>
    <ligand>
        <name>K(+)</name>
        <dbReference type="ChEBI" id="CHEBI:29103"/>
    </ligand>
</feature>
<evidence type="ECO:0000256" key="12">
    <source>
        <dbReference type="ARBA" id="ARBA00023239"/>
    </source>
</evidence>
<dbReference type="Pfam" id="PF01256">
    <property type="entry name" value="Carb_kinase"/>
    <property type="match status" value="1"/>
</dbReference>
<evidence type="ECO:0000259" key="20">
    <source>
        <dbReference type="PROSITE" id="PS51383"/>
    </source>
</evidence>
<evidence type="ECO:0000256" key="5">
    <source>
        <dbReference type="ARBA" id="ARBA00022723"/>
    </source>
</evidence>
<comment type="function">
    <text evidence="17">Catalyzes the dehydration of the S-form of NAD(P)HX at the expense of ADP, which is converted to AMP. Together with NAD(P)HX epimerase, which catalyzes the epimerization of the S- and R-forms, the enzyme allows the repair of both epimers of NAD(P)HX, a damaged form of NAD(P)H that is a result of enzymatic or heat-dependent hydration.</text>
</comment>
<accession>A0A7V7QME2</accession>
<dbReference type="SUPFAM" id="SSF53613">
    <property type="entry name" value="Ribokinase-like"/>
    <property type="match status" value="1"/>
</dbReference>
<dbReference type="InterPro" id="IPR036652">
    <property type="entry name" value="YjeF_N_dom_sf"/>
</dbReference>
<dbReference type="Gene3D" id="3.40.50.10260">
    <property type="entry name" value="YjeF N-terminal domain"/>
    <property type="match status" value="1"/>
</dbReference>
<feature type="binding site" evidence="17">
    <location>
        <begin position="404"/>
        <end position="408"/>
    </location>
    <ligand>
        <name>AMP</name>
        <dbReference type="ChEBI" id="CHEBI:456215"/>
    </ligand>
</feature>
<comment type="similarity">
    <text evidence="17">Belongs to the NnrD/CARKD family.</text>
</comment>
<dbReference type="GO" id="GO:0052856">
    <property type="term" value="F:NAD(P)HX epimerase activity"/>
    <property type="evidence" value="ECO:0007669"/>
    <property type="project" value="UniProtKB-UniRule"/>
</dbReference>
<keyword evidence="7 17" id="KW-0067">ATP-binding</keyword>
<reference evidence="22 23" key="1">
    <citation type="submission" date="2019-09" db="EMBL/GenBank/DDBJ databases">
        <authorList>
            <person name="Valk L.C."/>
        </authorList>
    </citation>
    <scope>NUCLEOTIDE SEQUENCE [LARGE SCALE GENOMIC DNA]</scope>
    <source>
        <strain evidence="22">GalUA</strain>
    </source>
</reference>
<organism evidence="22 23">
    <name type="scientific">Candidatus Galacturonatibacter soehngenii</name>
    <dbReference type="NCBI Taxonomy" id="2307010"/>
    <lineage>
        <taxon>Bacteria</taxon>
        <taxon>Bacillati</taxon>
        <taxon>Bacillota</taxon>
        <taxon>Clostridia</taxon>
        <taxon>Lachnospirales</taxon>
        <taxon>Lachnospiraceae</taxon>
        <taxon>Candidatus Galacturonatibacter</taxon>
    </lineage>
</organism>